<comment type="caution">
    <text evidence="7">The sequence shown here is derived from an EMBL/GenBank/DDBJ whole genome shotgun (WGS) entry which is preliminary data.</text>
</comment>
<dbReference type="SMART" id="SM00050">
    <property type="entry name" value="DISIN"/>
    <property type="match status" value="1"/>
</dbReference>
<dbReference type="Proteomes" id="UP001586593">
    <property type="component" value="Unassembled WGS sequence"/>
</dbReference>
<evidence type="ECO:0000313" key="8">
    <source>
        <dbReference type="Proteomes" id="UP001586593"/>
    </source>
</evidence>
<evidence type="ECO:0000256" key="4">
    <source>
        <dbReference type="SAM" id="SignalP"/>
    </source>
</evidence>
<keyword evidence="4" id="KW-0732">Signal</keyword>
<dbReference type="InterPro" id="IPR034028">
    <property type="entry name" value="ZnMc_ADAM_fungal"/>
</dbReference>
<dbReference type="InterPro" id="IPR001590">
    <property type="entry name" value="Peptidase_M12B"/>
</dbReference>
<dbReference type="InterPro" id="IPR024079">
    <property type="entry name" value="MetalloPept_cat_dom_sf"/>
</dbReference>
<evidence type="ECO:0000256" key="3">
    <source>
        <dbReference type="SAM" id="Phobius"/>
    </source>
</evidence>
<dbReference type="InterPro" id="IPR001762">
    <property type="entry name" value="Disintegrin_dom"/>
</dbReference>
<gene>
    <name evidence="7" type="ORF">VTK73DRAFT_3403</name>
</gene>
<reference evidence="7 8" key="1">
    <citation type="journal article" date="2024" name="Commun. Biol.">
        <title>Comparative genomic analysis of thermophilic fungi reveals convergent evolutionary adaptations and gene losses.</title>
        <authorList>
            <person name="Steindorff A.S."/>
            <person name="Aguilar-Pontes M.V."/>
            <person name="Robinson A.J."/>
            <person name="Andreopoulos B."/>
            <person name="LaButti K."/>
            <person name="Kuo A."/>
            <person name="Mondo S."/>
            <person name="Riley R."/>
            <person name="Otillar R."/>
            <person name="Haridas S."/>
            <person name="Lipzen A."/>
            <person name="Grimwood J."/>
            <person name="Schmutz J."/>
            <person name="Clum A."/>
            <person name="Reid I.D."/>
            <person name="Moisan M.C."/>
            <person name="Butler G."/>
            <person name="Nguyen T.T.M."/>
            <person name="Dewar K."/>
            <person name="Conant G."/>
            <person name="Drula E."/>
            <person name="Henrissat B."/>
            <person name="Hansel C."/>
            <person name="Singer S."/>
            <person name="Hutchinson M.I."/>
            <person name="de Vries R.P."/>
            <person name="Natvig D.O."/>
            <person name="Powell A.J."/>
            <person name="Tsang A."/>
            <person name="Grigoriev I.V."/>
        </authorList>
    </citation>
    <scope>NUCLEOTIDE SEQUENCE [LARGE SCALE GENOMIC DNA]</scope>
    <source>
        <strain evidence="7 8">ATCC 24622</strain>
    </source>
</reference>
<feature type="chain" id="PRO_5047364951" description="Disintegrin and metalloproteinase domain-containing protein B" evidence="4">
    <location>
        <begin position="24"/>
        <end position="834"/>
    </location>
</feature>
<dbReference type="SUPFAM" id="SSF57552">
    <property type="entry name" value="Blood coagulation inhibitor (disintegrin)"/>
    <property type="match status" value="1"/>
</dbReference>
<feature type="domain" description="Peptidase M12B" evidence="6">
    <location>
        <begin position="281"/>
        <end position="498"/>
    </location>
</feature>
<comment type="caution">
    <text evidence="1">Lacks conserved residue(s) required for the propagation of feature annotation.</text>
</comment>
<protein>
    <recommendedName>
        <fullName evidence="9">Disintegrin and metalloproteinase domain-containing protein B</fullName>
    </recommendedName>
</protein>
<feature type="region of interest" description="Disordered" evidence="2">
    <location>
        <begin position="738"/>
        <end position="834"/>
    </location>
</feature>
<feature type="domain" description="Disintegrin" evidence="5">
    <location>
        <begin position="523"/>
        <end position="613"/>
    </location>
</feature>
<evidence type="ECO:0008006" key="9">
    <source>
        <dbReference type="Google" id="ProtNLM"/>
    </source>
</evidence>
<dbReference type="Pfam" id="PF00200">
    <property type="entry name" value="Disintegrin"/>
    <property type="match status" value="1"/>
</dbReference>
<dbReference type="Pfam" id="PF13688">
    <property type="entry name" value="Reprolysin_5"/>
    <property type="match status" value="1"/>
</dbReference>
<dbReference type="PROSITE" id="PS50215">
    <property type="entry name" value="ADAM_MEPRO"/>
    <property type="match status" value="1"/>
</dbReference>
<feature type="transmembrane region" description="Helical" evidence="3">
    <location>
        <begin position="709"/>
        <end position="730"/>
    </location>
</feature>
<evidence type="ECO:0000259" key="5">
    <source>
        <dbReference type="PROSITE" id="PS50214"/>
    </source>
</evidence>
<keyword evidence="1" id="KW-0479">Metal-binding</keyword>
<keyword evidence="1" id="KW-0862">Zinc</keyword>
<keyword evidence="3" id="KW-1133">Transmembrane helix</keyword>
<keyword evidence="3" id="KW-0812">Transmembrane</keyword>
<sequence>MYLPRALAAALVAIGPIFQSVAAHSVERRPLSSVTRIEEPLIHTPSHRVHSLSSFDLTFNLQDKRRKIRLSLSPNHDILSENAVIQYLAADGTLRSSQPIDRHQHRIFKGEAFLWRDDRAEWRHAGWARVGVHQDGASPLFEGAFRLDGDHHHIQTSAKYRQTRVPGDPDVAQLPDEYMVVWRDSDVGGGQRDDGGRDELKRDLGEVVTCSSDGLAFNRDDGHPIYADRRAVEGAIETTSLWTVKPKFLFGRQIDGTTGGNGAGVNLASSIGSTAGCPTTRKVALLGVATDCTYTRLFDTTQALTDNVVKVVNTASQLYESAFNISLGIHNLTISHESCPTNAAPQAPWNVGCSADVTITDRLNLFSKWRGDNEDSNAYWTLMSNCPTDSAVGLAWLGQLCNAGSQTSPTGGNKNETVAAANVVVHTSTEWQVFAHETGHTFGAVHDCTSTTCSDGTSTKQQCCPLSKSSCDANSQFIMNPSTGSGITKFSPCTIGNICSAIGRNSVKTGCLTNNRDVSIVTGSRCGNGIVESGEDCDCGGEAGCGGNPCCDPKTCKFTANSVCDPANEECCTAQCQFAGNGTVCRPSSGECDPAETCTGTSPVCPADVNAPDGQSCGGKGSGLKCASGQCTSRDLQCKTLMGSLTSDNDTYACPSQGCQLSCASPEFGPRVCYTMQQNFLDGTPCHGGGKCANGICKGSSWFEENKKIIIPVVAAVGALIVLGLLSCLINACRRRRRRGNGGSVGRRSNNISKPPPPGWNAYGPGAWAPGPPGPRGPPPMMSGGGPRAGPSPENWAGVNRPAPPQPPYVPPARSGSVGGQWQPPTRTFSERFA</sequence>
<accession>A0ABR3WZF2</accession>
<evidence type="ECO:0000256" key="1">
    <source>
        <dbReference type="PROSITE-ProRule" id="PRU00276"/>
    </source>
</evidence>
<feature type="active site" evidence="1">
    <location>
        <position position="437"/>
    </location>
</feature>
<organism evidence="7 8">
    <name type="scientific">Phialemonium thermophilum</name>
    <dbReference type="NCBI Taxonomy" id="223376"/>
    <lineage>
        <taxon>Eukaryota</taxon>
        <taxon>Fungi</taxon>
        <taxon>Dikarya</taxon>
        <taxon>Ascomycota</taxon>
        <taxon>Pezizomycotina</taxon>
        <taxon>Sordariomycetes</taxon>
        <taxon>Sordariomycetidae</taxon>
        <taxon>Cephalothecales</taxon>
        <taxon>Cephalothecaceae</taxon>
        <taxon>Phialemonium</taxon>
    </lineage>
</organism>
<keyword evidence="8" id="KW-1185">Reference proteome</keyword>
<feature type="signal peptide" evidence="4">
    <location>
        <begin position="1"/>
        <end position="23"/>
    </location>
</feature>
<evidence type="ECO:0000259" key="6">
    <source>
        <dbReference type="PROSITE" id="PS50215"/>
    </source>
</evidence>
<keyword evidence="3" id="KW-0472">Membrane</keyword>
<feature type="binding site" evidence="1">
    <location>
        <position position="436"/>
    </location>
    <ligand>
        <name>Zn(2+)</name>
        <dbReference type="ChEBI" id="CHEBI:29105"/>
        <note>catalytic</note>
    </ligand>
</feature>
<name>A0ABR3WZF2_9PEZI</name>
<dbReference type="PANTHER" id="PTHR11905">
    <property type="entry name" value="ADAM A DISINTEGRIN AND METALLOPROTEASE DOMAIN"/>
    <property type="match status" value="1"/>
</dbReference>
<dbReference type="EMBL" id="JAZHXJ010000204">
    <property type="protein sequence ID" value="KAL1869064.1"/>
    <property type="molecule type" value="Genomic_DNA"/>
</dbReference>
<feature type="compositionally biased region" description="Pro residues" evidence="2">
    <location>
        <begin position="802"/>
        <end position="811"/>
    </location>
</feature>
<dbReference type="SUPFAM" id="SSF55486">
    <property type="entry name" value="Metalloproteases ('zincins'), catalytic domain"/>
    <property type="match status" value="1"/>
</dbReference>
<dbReference type="CDD" id="cd04271">
    <property type="entry name" value="ZnMc_ADAM_fungal"/>
    <property type="match status" value="1"/>
</dbReference>
<dbReference type="Gene3D" id="4.10.70.10">
    <property type="entry name" value="Disintegrin domain"/>
    <property type="match status" value="1"/>
</dbReference>
<proteinExistence type="predicted"/>
<dbReference type="Gene3D" id="3.40.390.10">
    <property type="entry name" value="Collagenase (Catalytic Domain)"/>
    <property type="match status" value="1"/>
</dbReference>
<evidence type="ECO:0000256" key="2">
    <source>
        <dbReference type="SAM" id="MobiDB-lite"/>
    </source>
</evidence>
<dbReference type="PROSITE" id="PS50214">
    <property type="entry name" value="DISINTEGRIN_2"/>
    <property type="match status" value="1"/>
</dbReference>
<dbReference type="InterPro" id="IPR036436">
    <property type="entry name" value="Disintegrin_dom_sf"/>
</dbReference>
<feature type="compositionally biased region" description="Low complexity" evidence="2">
    <location>
        <begin position="760"/>
        <end position="769"/>
    </location>
</feature>
<feature type="compositionally biased region" description="Pro residues" evidence="2">
    <location>
        <begin position="770"/>
        <end position="781"/>
    </location>
</feature>
<evidence type="ECO:0000313" key="7">
    <source>
        <dbReference type="EMBL" id="KAL1869064.1"/>
    </source>
</evidence>
<feature type="binding site" evidence="1">
    <location>
        <position position="440"/>
    </location>
    <ligand>
        <name>Zn(2+)</name>
        <dbReference type="ChEBI" id="CHEBI:29105"/>
        <note>catalytic</note>
    </ligand>
</feature>
<dbReference type="PANTHER" id="PTHR11905:SF159">
    <property type="entry name" value="ADAM METALLOPROTEASE"/>
    <property type="match status" value="1"/>
</dbReference>
<feature type="binding site" evidence="1">
    <location>
        <position position="446"/>
    </location>
    <ligand>
        <name>Zn(2+)</name>
        <dbReference type="ChEBI" id="CHEBI:29105"/>
        <note>catalytic</note>
    </ligand>
</feature>